<evidence type="ECO:0000256" key="1">
    <source>
        <dbReference type="ARBA" id="ARBA00007220"/>
    </source>
</evidence>
<dbReference type="InterPro" id="IPR000850">
    <property type="entry name" value="Adenylat/UMP-CMP_kin"/>
</dbReference>
<dbReference type="PANTHER" id="PTHR23359">
    <property type="entry name" value="NUCLEOTIDE KINASE"/>
    <property type="match status" value="1"/>
</dbReference>
<dbReference type="PROSITE" id="PS00113">
    <property type="entry name" value="ADENYLATE_KINASE"/>
    <property type="match status" value="1"/>
</dbReference>
<dbReference type="Proteomes" id="UP000594263">
    <property type="component" value="Unplaced"/>
</dbReference>
<dbReference type="PRINTS" id="PR00094">
    <property type="entry name" value="ADENYLTKNASE"/>
</dbReference>
<evidence type="ECO:0000256" key="2">
    <source>
        <dbReference type="ARBA" id="ARBA00012955"/>
    </source>
</evidence>
<evidence type="ECO:0000256" key="7">
    <source>
        <dbReference type="RuleBase" id="RU003330"/>
    </source>
</evidence>
<evidence type="ECO:0000256" key="3">
    <source>
        <dbReference type="ARBA" id="ARBA00022679"/>
    </source>
</evidence>
<dbReference type="EnsemblPlants" id="Kaladp0131s0022.1.v1.1">
    <property type="protein sequence ID" value="Kaladp0131s0022.1.v1.1"/>
    <property type="gene ID" value="Kaladp0131s0022.v1.1"/>
</dbReference>
<accession>A0A7N0V7P3</accession>
<dbReference type="AlphaFoldDB" id="A0A7N0V7P3"/>
<proteinExistence type="inferred from homology"/>
<dbReference type="Pfam" id="PF00406">
    <property type="entry name" value="ADK"/>
    <property type="match status" value="1"/>
</dbReference>
<evidence type="ECO:0000256" key="4">
    <source>
        <dbReference type="ARBA" id="ARBA00022741"/>
    </source>
</evidence>
<comment type="similarity">
    <text evidence="1 7">Belongs to the adenylate kinase family.</text>
</comment>
<evidence type="ECO:0000313" key="8">
    <source>
        <dbReference type="EnsemblPlants" id="Kaladp0131s0022.1.v1.1"/>
    </source>
</evidence>
<dbReference type="SUPFAM" id="SSF52540">
    <property type="entry name" value="P-loop containing nucleoside triphosphate hydrolases"/>
    <property type="match status" value="1"/>
</dbReference>
<evidence type="ECO:0000313" key="9">
    <source>
        <dbReference type="Proteomes" id="UP000594263"/>
    </source>
</evidence>
<dbReference type="EC" id="2.7.4.3" evidence="2"/>
<dbReference type="GO" id="GO:0004017">
    <property type="term" value="F:AMP kinase activity"/>
    <property type="evidence" value="ECO:0007669"/>
    <property type="project" value="UniProtKB-EC"/>
</dbReference>
<dbReference type="GO" id="GO:0005524">
    <property type="term" value="F:ATP binding"/>
    <property type="evidence" value="ECO:0007669"/>
    <property type="project" value="InterPro"/>
</dbReference>
<keyword evidence="3 7" id="KW-0808">Transferase</keyword>
<protein>
    <recommendedName>
        <fullName evidence="2">adenylate kinase</fullName>
        <ecNumber evidence="2">2.7.4.3</ecNumber>
    </recommendedName>
    <alternativeName>
        <fullName evidence="6">ATP:AMP phosphotransferase</fullName>
    </alternativeName>
</protein>
<keyword evidence="9" id="KW-1185">Reference proteome</keyword>
<dbReference type="Gramene" id="Kaladp0131s0022.1.v1.1">
    <property type="protein sequence ID" value="Kaladp0131s0022.1.v1.1"/>
    <property type="gene ID" value="Kaladp0131s0022.v1.1"/>
</dbReference>
<evidence type="ECO:0000256" key="5">
    <source>
        <dbReference type="ARBA" id="ARBA00022777"/>
    </source>
</evidence>
<dbReference type="CDD" id="cd01428">
    <property type="entry name" value="ADK"/>
    <property type="match status" value="1"/>
</dbReference>
<keyword evidence="4" id="KW-0547">Nucleotide-binding</keyword>
<dbReference type="Gene3D" id="3.40.50.300">
    <property type="entry name" value="P-loop containing nucleotide triphosphate hydrolases"/>
    <property type="match status" value="1"/>
</dbReference>
<evidence type="ECO:0000256" key="6">
    <source>
        <dbReference type="ARBA" id="ARBA00031517"/>
    </source>
</evidence>
<organism evidence="8 9">
    <name type="scientific">Kalanchoe fedtschenkoi</name>
    <name type="common">Lavender scallops</name>
    <name type="synonym">South American air plant</name>
    <dbReference type="NCBI Taxonomy" id="63787"/>
    <lineage>
        <taxon>Eukaryota</taxon>
        <taxon>Viridiplantae</taxon>
        <taxon>Streptophyta</taxon>
        <taxon>Embryophyta</taxon>
        <taxon>Tracheophyta</taxon>
        <taxon>Spermatophyta</taxon>
        <taxon>Magnoliopsida</taxon>
        <taxon>eudicotyledons</taxon>
        <taxon>Gunneridae</taxon>
        <taxon>Pentapetalae</taxon>
        <taxon>Saxifragales</taxon>
        <taxon>Crassulaceae</taxon>
        <taxon>Kalanchoe</taxon>
    </lineage>
</organism>
<keyword evidence="5 7" id="KW-0418">Kinase</keyword>
<reference evidence="8" key="1">
    <citation type="submission" date="2021-01" db="UniProtKB">
        <authorList>
            <consortium name="EnsemblPlants"/>
        </authorList>
    </citation>
    <scope>IDENTIFICATION</scope>
</reference>
<name>A0A7N0V7P3_KALFE</name>
<sequence>MPAIGRLAAAARPVTRFRGACHCASRSHGASAVQAMCDLKDVWLDEDAQRRGEESEPVMDSEGSVSGKGVQWVVIGDPGTKKHVYASRLSKLIRVPHISIGSLVRQELSPRSELYQQISNALYQGQAVPEDVVFGLLSQRLRDEQCRGESGFILDGIPRSRRQAEILDEIADIDLVIRFKFTEKLLGNSLISSTSRGHAWNEKLGHYSVQVKELEDYYKRQKKLLSFQVASGAPAETWQGLVAALWLKHMNAAHSSPELTI</sequence>
<dbReference type="OMA" id="NPSAKKH"/>
<dbReference type="InterPro" id="IPR033690">
    <property type="entry name" value="Adenylat_kinase_CS"/>
</dbReference>
<dbReference type="InterPro" id="IPR027417">
    <property type="entry name" value="P-loop_NTPase"/>
</dbReference>